<dbReference type="InterPro" id="IPR036764">
    <property type="entry name" value="Peptidase_Prp_sf"/>
</dbReference>
<dbReference type="Pfam" id="PF04327">
    <property type="entry name" value="Peptidase_Prp"/>
    <property type="match status" value="1"/>
</dbReference>
<evidence type="ECO:0000256" key="3">
    <source>
        <dbReference type="ARBA" id="ARBA00022801"/>
    </source>
</evidence>
<evidence type="ECO:0000256" key="5">
    <source>
        <dbReference type="ARBA" id="ARBA00044503"/>
    </source>
</evidence>
<evidence type="ECO:0000256" key="6">
    <source>
        <dbReference type="ARBA" id="ARBA00044538"/>
    </source>
</evidence>
<dbReference type="SUPFAM" id="SSF118010">
    <property type="entry name" value="TM1457-like"/>
    <property type="match status" value="1"/>
</dbReference>
<proteinExistence type="inferred from homology"/>
<evidence type="ECO:0000313" key="7">
    <source>
        <dbReference type="EMBL" id="MBC5687827.1"/>
    </source>
</evidence>
<keyword evidence="3" id="KW-0378">Hydrolase</keyword>
<name>A0A923RQY6_9FIRM</name>
<dbReference type="CDD" id="cd16332">
    <property type="entry name" value="Prp-like"/>
    <property type="match status" value="1"/>
</dbReference>
<keyword evidence="8" id="KW-1185">Reference proteome</keyword>
<evidence type="ECO:0000256" key="2">
    <source>
        <dbReference type="ARBA" id="ARBA00022670"/>
    </source>
</evidence>
<organism evidence="7 8">
    <name type="scientific">Mediterraneibacter hominis</name>
    <dbReference type="NCBI Taxonomy" id="2763054"/>
    <lineage>
        <taxon>Bacteria</taxon>
        <taxon>Bacillati</taxon>
        <taxon>Bacillota</taxon>
        <taxon>Clostridia</taxon>
        <taxon>Lachnospirales</taxon>
        <taxon>Lachnospiraceae</taxon>
        <taxon>Mediterraneibacter</taxon>
    </lineage>
</organism>
<dbReference type="GO" id="GO:0042254">
    <property type="term" value="P:ribosome biogenesis"/>
    <property type="evidence" value="ECO:0007669"/>
    <property type="project" value="UniProtKB-KW"/>
</dbReference>
<comment type="caution">
    <text evidence="7">The sequence shown here is derived from an EMBL/GenBank/DDBJ whole genome shotgun (WGS) entry which is preliminary data.</text>
</comment>
<dbReference type="Gene3D" id="3.30.70.1490">
    <property type="entry name" value="Cysteine protease Prp"/>
    <property type="match status" value="1"/>
</dbReference>
<keyword evidence="2 7" id="KW-0645">Protease</keyword>
<dbReference type="PANTHER" id="PTHR39178:SF1">
    <property type="entry name" value="RIBOSOMAL-PROCESSING CYSTEINE PROTEASE PRP"/>
    <property type="match status" value="1"/>
</dbReference>
<dbReference type="GO" id="GO:0006508">
    <property type="term" value="P:proteolysis"/>
    <property type="evidence" value="ECO:0007669"/>
    <property type="project" value="UniProtKB-KW"/>
</dbReference>
<dbReference type="EMBL" id="JACOPF010000001">
    <property type="protein sequence ID" value="MBC5687827.1"/>
    <property type="molecule type" value="Genomic_DNA"/>
</dbReference>
<keyword evidence="4" id="KW-0788">Thiol protease</keyword>
<evidence type="ECO:0000313" key="8">
    <source>
        <dbReference type="Proteomes" id="UP000652477"/>
    </source>
</evidence>
<dbReference type="Proteomes" id="UP000652477">
    <property type="component" value="Unassembled WGS sequence"/>
</dbReference>
<evidence type="ECO:0000256" key="4">
    <source>
        <dbReference type="ARBA" id="ARBA00022807"/>
    </source>
</evidence>
<accession>A0A923RQY6</accession>
<comment type="similarity">
    <text evidence="5">Belongs to the Prp family.</text>
</comment>
<dbReference type="InterPro" id="IPR007422">
    <property type="entry name" value="Peptidase_Prp"/>
</dbReference>
<protein>
    <recommendedName>
        <fullName evidence="6">Ribosomal processing cysteine protease Prp</fullName>
    </recommendedName>
</protein>
<dbReference type="PANTHER" id="PTHR39178">
    <property type="entry name" value="HYPOTHETICAL RIBOSOME-ASSOCIATED PROTEIN"/>
    <property type="match status" value="1"/>
</dbReference>
<sequence length="110" mass="12442">MIQITIYKNKKHEYMGFDVDGHAGFDDSGHDIVCAAVSALVINTINSVERFTSDKTSSVSDEEKGRVEFRFLNSPSQDAELLLKSMILGVEEIENSREYDSYIDIIFKEV</sequence>
<dbReference type="GO" id="GO:0008234">
    <property type="term" value="F:cysteine-type peptidase activity"/>
    <property type="evidence" value="ECO:0007669"/>
    <property type="project" value="UniProtKB-KW"/>
</dbReference>
<keyword evidence="1" id="KW-0690">Ribosome biogenesis</keyword>
<reference evidence="7" key="1">
    <citation type="submission" date="2020-08" db="EMBL/GenBank/DDBJ databases">
        <title>Genome public.</title>
        <authorList>
            <person name="Liu C."/>
            <person name="Sun Q."/>
        </authorList>
    </citation>
    <scope>NUCLEOTIDE SEQUENCE</scope>
    <source>
        <strain evidence="7">NSJ-55</strain>
    </source>
</reference>
<gene>
    <name evidence="7" type="ORF">H8S37_02595</name>
</gene>
<evidence type="ECO:0000256" key="1">
    <source>
        <dbReference type="ARBA" id="ARBA00022517"/>
    </source>
</evidence>
<dbReference type="RefSeq" id="WP_186874487.1">
    <property type="nucleotide sequence ID" value="NZ_JACOPF010000001.1"/>
</dbReference>
<dbReference type="AlphaFoldDB" id="A0A923RQY6"/>